<dbReference type="EMBL" id="CP053452">
    <property type="protein sequence ID" value="QJW95619.1"/>
    <property type="molecule type" value="Genomic_DNA"/>
</dbReference>
<proteinExistence type="predicted"/>
<organism evidence="1 2">
    <name type="scientific">Frigoriglobus tundricola</name>
    <dbReference type="NCBI Taxonomy" id="2774151"/>
    <lineage>
        <taxon>Bacteria</taxon>
        <taxon>Pseudomonadati</taxon>
        <taxon>Planctomycetota</taxon>
        <taxon>Planctomycetia</taxon>
        <taxon>Gemmatales</taxon>
        <taxon>Gemmataceae</taxon>
        <taxon>Frigoriglobus</taxon>
    </lineage>
</organism>
<dbReference type="KEGG" id="ftj:FTUN_3170"/>
<evidence type="ECO:0000313" key="2">
    <source>
        <dbReference type="Proteomes" id="UP000503447"/>
    </source>
</evidence>
<keyword evidence="2" id="KW-1185">Reference proteome</keyword>
<accession>A0A6M5YND4</accession>
<sequence length="89" mass="9644">MSTHSAAILALMDLSFLDDPDDDPTPAPAPPVSAVKERKTGAECPECAWPLDRGRCWSCHWRLCAVCRTQKTGSAFMAVCLCCGLVECE</sequence>
<evidence type="ECO:0000313" key="1">
    <source>
        <dbReference type="EMBL" id="QJW95619.1"/>
    </source>
</evidence>
<protein>
    <submittedName>
        <fullName evidence="1">Uncharacterized protein</fullName>
    </submittedName>
</protein>
<dbReference type="AlphaFoldDB" id="A0A6M5YND4"/>
<dbReference type="RefSeq" id="WP_171471369.1">
    <property type="nucleotide sequence ID" value="NZ_CP053452.2"/>
</dbReference>
<reference evidence="2" key="1">
    <citation type="submission" date="2020-05" db="EMBL/GenBank/DDBJ databases">
        <title>Frigoriglobus tundricola gen. nov., sp. nov., a psychrotolerant cellulolytic planctomycete of the family Gemmataceae with two divergent copies of 16S rRNA gene.</title>
        <authorList>
            <person name="Kulichevskaya I.S."/>
            <person name="Ivanova A.A."/>
            <person name="Naumoff D.G."/>
            <person name="Beletsky A.V."/>
            <person name="Rijpstra W.I.C."/>
            <person name="Sinninghe Damste J.S."/>
            <person name="Mardanov A.V."/>
            <person name="Ravin N.V."/>
            <person name="Dedysh S.N."/>
        </authorList>
    </citation>
    <scope>NUCLEOTIDE SEQUENCE [LARGE SCALE GENOMIC DNA]</scope>
    <source>
        <strain evidence="2">PL17</strain>
    </source>
</reference>
<gene>
    <name evidence="1" type="ORF">FTUN_3170</name>
</gene>
<name>A0A6M5YND4_9BACT</name>
<dbReference type="Proteomes" id="UP000503447">
    <property type="component" value="Chromosome"/>
</dbReference>